<sequence length="695" mass="75109">MGRPPAYIFVVRHGHRLDAADKQWHLTSPAPYDPPLTYNGWLQTQALGVKISSILRERIQDEEAAALRDPNSSTKRKRRRYKIVVHSSPFLRCVQTSIGLSAGIAKDPTPLQTYGGLPPIDTLSLGSITVVDGDKEASASVNKAAKPVQLHETRKPVLRLDAFLGEWLTPGYFELITPPPESVMMLATAKADLLRPEHHHHQASFPAHATHVHSSSQGQLWAGSPRPSPVTSSPAQVDGPDTFATSGLSRSSSLSSQHTPTSGSFPAQTAGGYVAPKPHYAINSNNSIPVGYVGHARDACVKVDYQWDSMRGPLEWGDGGKFGEEWTEMHRRFRNGIQRLVDWYASAENPTEMVTRTARWTAKRSQDDSECAIEDDPEEDDETEAIVILVSHGAGCNALIGALTHQPVLMDVSIASLTMAVRKPEEELAQLEQSTMPNGQAKGKIPIHEYYDLKILASTEHLRSNSQSSLGSNRTPPTSAGSRGRFASPFFSVNNSNSPYNDRATSANATLTNSRRPSGTIPAAGNGGTWTSPPRSGITVGSGVTSFSIRNQSSGLSRTPSIGLWSPIIKDEEEDDDDDDDSMVLNFGHERTPTVEKPPTPAVTLTATPSDKPAPPPASDTTDFAKENGRTSGGLAKSQSEAFLSSKGDETPKAGQQGLTVSSLWGGGPRPPGEAERIRDLSSTKRRWTVNEMET</sequence>
<name>A0AA38SBH5_9PEZI</name>
<gene>
    <name evidence="2" type="ORF">NKR19_g1994</name>
</gene>
<feature type="compositionally biased region" description="Low complexity" evidence="1">
    <location>
        <begin position="245"/>
        <end position="264"/>
    </location>
</feature>
<feature type="compositionally biased region" description="Low complexity" evidence="1">
    <location>
        <begin position="488"/>
        <end position="501"/>
    </location>
</feature>
<comment type="caution">
    <text evidence="2">The sequence shown here is derived from an EMBL/GenBank/DDBJ whole genome shotgun (WGS) entry which is preliminary data.</text>
</comment>
<organism evidence="2 3">
    <name type="scientific">Coniochaeta hoffmannii</name>
    <dbReference type="NCBI Taxonomy" id="91930"/>
    <lineage>
        <taxon>Eukaryota</taxon>
        <taxon>Fungi</taxon>
        <taxon>Dikarya</taxon>
        <taxon>Ascomycota</taxon>
        <taxon>Pezizomycotina</taxon>
        <taxon>Sordariomycetes</taxon>
        <taxon>Sordariomycetidae</taxon>
        <taxon>Coniochaetales</taxon>
        <taxon>Coniochaetaceae</taxon>
        <taxon>Coniochaeta</taxon>
    </lineage>
</organism>
<keyword evidence="3" id="KW-1185">Reference proteome</keyword>
<reference evidence="2" key="1">
    <citation type="submission" date="2022-07" db="EMBL/GenBank/DDBJ databases">
        <title>Fungi with potential for degradation of polypropylene.</title>
        <authorList>
            <person name="Gostincar C."/>
        </authorList>
    </citation>
    <scope>NUCLEOTIDE SEQUENCE</scope>
    <source>
        <strain evidence="2">EXF-13287</strain>
    </source>
</reference>
<evidence type="ECO:0000313" key="2">
    <source>
        <dbReference type="EMBL" id="KAJ9161686.1"/>
    </source>
</evidence>
<dbReference type="Gene3D" id="3.40.50.1240">
    <property type="entry name" value="Phosphoglycerate mutase-like"/>
    <property type="match status" value="2"/>
</dbReference>
<evidence type="ECO:0000313" key="3">
    <source>
        <dbReference type="Proteomes" id="UP001174691"/>
    </source>
</evidence>
<proteinExistence type="predicted"/>
<accession>A0AA38SBH5</accession>
<feature type="compositionally biased region" description="Basic and acidic residues" evidence="1">
    <location>
        <begin position="673"/>
        <end position="683"/>
    </location>
</feature>
<dbReference type="SUPFAM" id="SSF53254">
    <property type="entry name" value="Phosphoglycerate mutase-like"/>
    <property type="match status" value="1"/>
</dbReference>
<dbReference type="PANTHER" id="PTHR16469">
    <property type="entry name" value="UBIQUITIN-ASSOCIATED AND SH3 DOMAIN-CONTAINING BA-RELATED"/>
    <property type="match status" value="1"/>
</dbReference>
<dbReference type="PANTHER" id="PTHR16469:SF27">
    <property type="entry name" value="UBIQUITIN-ASSOCIATED AND SH3 DOMAIN-CONTAINING BA-RELATED"/>
    <property type="match status" value="1"/>
</dbReference>
<feature type="compositionally biased region" description="Low complexity" evidence="1">
    <location>
        <begin position="602"/>
        <end position="611"/>
    </location>
</feature>
<dbReference type="CDD" id="cd07040">
    <property type="entry name" value="HP"/>
    <property type="match status" value="1"/>
</dbReference>
<dbReference type="AlphaFoldDB" id="A0AA38SBH5"/>
<dbReference type="SMART" id="SM00855">
    <property type="entry name" value="PGAM"/>
    <property type="match status" value="1"/>
</dbReference>
<feature type="region of interest" description="Disordered" evidence="1">
    <location>
        <begin position="196"/>
        <end position="270"/>
    </location>
</feature>
<dbReference type="InterPro" id="IPR029033">
    <property type="entry name" value="His_PPase_superfam"/>
</dbReference>
<dbReference type="InterPro" id="IPR051710">
    <property type="entry name" value="Phosphatase_SH3-domain"/>
</dbReference>
<feature type="region of interest" description="Disordered" evidence="1">
    <location>
        <begin position="572"/>
        <end position="695"/>
    </location>
</feature>
<dbReference type="InterPro" id="IPR013078">
    <property type="entry name" value="His_Pase_superF_clade-1"/>
</dbReference>
<feature type="compositionally biased region" description="Polar residues" evidence="1">
    <location>
        <begin position="464"/>
        <end position="481"/>
    </location>
</feature>
<feature type="compositionally biased region" description="Acidic residues" evidence="1">
    <location>
        <begin position="572"/>
        <end position="582"/>
    </location>
</feature>
<feature type="region of interest" description="Disordered" evidence="1">
    <location>
        <begin position="464"/>
        <end position="535"/>
    </location>
</feature>
<dbReference type="Proteomes" id="UP001174691">
    <property type="component" value="Unassembled WGS sequence"/>
</dbReference>
<feature type="compositionally biased region" description="Polar residues" evidence="1">
    <location>
        <begin position="503"/>
        <end position="517"/>
    </location>
</feature>
<evidence type="ECO:0000256" key="1">
    <source>
        <dbReference type="SAM" id="MobiDB-lite"/>
    </source>
</evidence>
<protein>
    <submittedName>
        <fullName evidence="2">Phosphoglycerate mutase</fullName>
    </submittedName>
</protein>
<dbReference type="EMBL" id="JANBVN010000019">
    <property type="protein sequence ID" value="KAJ9161686.1"/>
    <property type="molecule type" value="Genomic_DNA"/>
</dbReference>